<evidence type="ECO:0000256" key="5">
    <source>
        <dbReference type="ARBA" id="ARBA00022692"/>
    </source>
</evidence>
<keyword evidence="6" id="KW-1000">Mitochondrion outer membrane</keyword>
<reference evidence="10" key="1">
    <citation type="journal article" date="2014" name="Nat. Commun.">
        <title>The emerging biofuel crop Camelina sativa retains a highly undifferentiated hexaploid genome structure.</title>
        <authorList>
            <person name="Kagale S."/>
            <person name="Koh C."/>
            <person name="Nixon J."/>
            <person name="Bollina V."/>
            <person name="Clarke W.E."/>
            <person name="Tuteja R."/>
            <person name="Spillane C."/>
            <person name="Robinson S.J."/>
            <person name="Links M.G."/>
            <person name="Clarke C."/>
            <person name="Higgins E.E."/>
            <person name="Huebert T."/>
            <person name="Sharpe A.G."/>
            <person name="Parkin I.A."/>
        </authorList>
    </citation>
    <scope>NUCLEOTIDE SEQUENCE [LARGE SCALE GENOMIC DNA]</scope>
    <source>
        <strain evidence="10">cv. DH55</strain>
    </source>
</reference>
<protein>
    <submittedName>
        <fullName evidence="11">Mitochondrial import receptor subunit TOM40-1-like isoform X1</fullName>
    </submittedName>
</protein>
<accession>A0ABM0WUB8</accession>
<keyword evidence="9" id="KW-0472">Membrane</keyword>
<reference evidence="11" key="2">
    <citation type="submission" date="2025-08" db="UniProtKB">
        <authorList>
            <consortium name="RefSeq"/>
        </authorList>
    </citation>
    <scope>IDENTIFICATION</scope>
    <source>
        <tissue evidence="11">Leaf</tissue>
    </source>
</reference>
<dbReference type="InterPro" id="IPR023614">
    <property type="entry name" value="Porin_dom_sf"/>
</dbReference>
<keyword evidence="7" id="KW-0653">Protein transport</keyword>
<evidence type="ECO:0000256" key="6">
    <source>
        <dbReference type="ARBA" id="ARBA00022787"/>
    </source>
</evidence>
<evidence type="ECO:0000256" key="1">
    <source>
        <dbReference type="ARBA" id="ARBA00004374"/>
    </source>
</evidence>
<sequence>MADFVPPSMKEQADEKVDNSNLTCPVGYEYIDIEAYNILDRGYFRSLHLNYSPAFFDGNFCISSTMAPGTYYGLSAYYLNTKLTLTGGVTTDGRLTATVKYAITDKLTVRAYTNLRNESRLSITKVSLEYMALNYRARFKLGSNDLTAATYIQRVTPCLSLGGEVFCTNVPQESGVGYAARYETDKMVASAKVISNGKVSMTYVHK</sequence>
<proteinExistence type="inferred from homology"/>
<evidence type="ECO:0000256" key="4">
    <source>
        <dbReference type="ARBA" id="ARBA00022452"/>
    </source>
</evidence>
<comment type="similarity">
    <text evidence="2">Belongs to the Tom40 family.</text>
</comment>
<keyword evidence="3" id="KW-0813">Transport</keyword>
<dbReference type="RefSeq" id="XP_010476278.1">
    <property type="nucleotide sequence ID" value="XM_010477976.1"/>
</dbReference>
<keyword evidence="10" id="KW-1185">Reference proteome</keyword>
<comment type="subcellular location">
    <subcellularLocation>
        <location evidence="1">Mitochondrion outer membrane</location>
        <topology evidence="1">Multi-pass membrane protein</topology>
    </subcellularLocation>
</comment>
<dbReference type="Gene3D" id="2.40.160.10">
    <property type="entry name" value="Porin"/>
    <property type="match status" value="1"/>
</dbReference>
<evidence type="ECO:0000256" key="9">
    <source>
        <dbReference type="ARBA" id="ARBA00023136"/>
    </source>
</evidence>
<evidence type="ECO:0000256" key="2">
    <source>
        <dbReference type="ARBA" id="ARBA00010510"/>
    </source>
</evidence>
<evidence type="ECO:0000313" key="11">
    <source>
        <dbReference type="RefSeq" id="XP_010476278.1"/>
    </source>
</evidence>
<dbReference type="Pfam" id="PF01459">
    <property type="entry name" value="Porin_3"/>
    <property type="match status" value="1"/>
</dbReference>
<evidence type="ECO:0000256" key="7">
    <source>
        <dbReference type="ARBA" id="ARBA00022927"/>
    </source>
</evidence>
<keyword evidence="4" id="KW-1134">Transmembrane beta strand</keyword>
<organism evidence="10 11">
    <name type="scientific">Camelina sativa</name>
    <name type="common">False flax</name>
    <name type="synonym">Myagrum sativum</name>
    <dbReference type="NCBI Taxonomy" id="90675"/>
    <lineage>
        <taxon>Eukaryota</taxon>
        <taxon>Viridiplantae</taxon>
        <taxon>Streptophyta</taxon>
        <taxon>Embryophyta</taxon>
        <taxon>Tracheophyta</taxon>
        <taxon>Spermatophyta</taxon>
        <taxon>Magnoliopsida</taxon>
        <taxon>eudicotyledons</taxon>
        <taxon>Gunneridae</taxon>
        <taxon>Pentapetalae</taxon>
        <taxon>rosids</taxon>
        <taxon>malvids</taxon>
        <taxon>Brassicales</taxon>
        <taxon>Brassicaceae</taxon>
        <taxon>Camelineae</taxon>
        <taxon>Camelina</taxon>
    </lineage>
</organism>
<dbReference type="InterPro" id="IPR037930">
    <property type="entry name" value="Tom40"/>
</dbReference>
<dbReference type="InterPro" id="IPR027246">
    <property type="entry name" value="Porin_Euk/Tom40"/>
</dbReference>
<dbReference type="Proteomes" id="UP000694864">
    <property type="component" value="Chromosome 17"/>
</dbReference>
<evidence type="ECO:0000256" key="8">
    <source>
        <dbReference type="ARBA" id="ARBA00023128"/>
    </source>
</evidence>
<name>A0ABM0WUB8_CAMSA</name>
<keyword evidence="5" id="KW-0812">Transmembrane</keyword>
<dbReference type="GeneID" id="104755574"/>
<gene>
    <name evidence="11" type="primary">LOC104755574</name>
</gene>
<evidence type="ECO:0000256" key="3">
    <source>
        <dbReference type="ARBA" id="ARBA00022448"/>
    </source>
</evidence>
<keyword evidence="8" id="KW-0496">Mitochondrion</keyword>
<dbReference type="PANTHER" id="PTHR10802">
    <property type="entry name" value="MITOCHONDRIAL IMPORT RECEPTOR SUBUNIT TOM40"/>
    <property type="match status" value="1"/>
</dbReference>
<evidence type="ECO:0000313" key="10">
    <source>
        <dbReference type="Proteomes" id="UP000694864"/>
    </source>
</evidence>